<sequence>MHNNNFVNFINNIIIDIFVSMLFVNVDMLQKILLCMVIFFPPKGV</sequence>
<name>A0A6C0DRY5_9ZZZZ</name>
<feature type="transmembrane region" description="Helical" evidence="1">
    <location>
        <begin position="6"/>
        <end position="26"/>
    </location>
</feature>
<evidence type="ECO:0000313" key="2">
    <source>
        <dbReference type="EMBL" id="QHT18749.1"/>
    </source>
</evidence>
<organism evidence="2">
    <name type="scientific">viral metagenome</name>
    <dbReference type="NCBI Taxonomy" id="1070528"/>
    <lineage>
        <taxon>unclassified sequences</taxon>
        <taxon>metagenomes</taxon>
        <taxon>organismal metagenomes</taxon>
    </lineage>
</organism>
<evidence type="ECO:0000256" key="1">
    <source>
        <dbReference type="SAM" id="Phobius"/>
    </source>
</evidence>
<keyword evidence="1" id="KW-1133">Transmembrane helix</keyword>
<proteinExistence type="predicted"/>
<dbReference type="EMBL" id="MN739659">
    <property type="protein sequence ID" value="QHT18749.1"/>
    <property type="molecule type" value="Genomic_DNA"/>
</dbReference>
<keyword evidence="1" id="KW-0812">Transmembrane</keyword>
<accession>A0A6C0DRY5</accession>
<keyword evidence="1" id="KW-0472">Membrane</keyword>
<protein>
    <submittedName>
        <fullName evidence="2">Uncharacterized protein</fullName>
    </submittedName>
</protein>
<dbReference type="AlphaFoldDB" id="A0A6C0DRY5"/>
<reference evidence="2" key="1">
    <citation type="journal article" date="2020" name="Nature">
        <title>Giant virus diversity and host interactions through global metagenomics.</title>
        <authorList>
            <person name="Schulz F."/>
            <person name="Roux S."/>
            <person name="Paez-Espino D."/>
            <person name="Jungbluth S."/>
            <person name="Walsh D.A."/>
            <person name="Denef V.J."/>
            <person name="McMahon K.D."/>
            <person name="Konstantinidis K.T."/>
            <person name="Eloe-Fadrosh E.A."/>
            <person name="Kyrpides N.C."/>
            <person name="Woyke T."/>
        </authorList>
    </citation>
    <scope>NUCLEOTIDE SEQUENCE</scope>
    <source>
        <strain evidence="2">GVMAG-M-3300023174-49</strain>
    </source>
</reference>